<dbReference type="Pfam" id="PF07730">
    <property type="entry name" value="HisKA_3"/>
    <property type="match status" value="1"/>
</dbReference>
<evidence type="ECO:0000256" key="8">
    <source>
        <dbReference type="ARBA" id="ARBA00023012"/>
    </source>
</evidence>
<feature type="transmembrane region" description="Helical" evidence="9">
    <location>
        <begin position="48"/>
        <end position="71"/>
    </location>
</feature>
<dbReference type="Gene3D" id="1.20.5.1930">
    <property type="match status" value="1"/>
</dbReference>
<keyword evidence="3" id="KW-0597">Phosphoprotein</keyword>
<dbReference type="Proteomes" id="UP000184442">
    <property type="component" value="Unassembled WGS sequence"/>
</dbReference>
<comment type="catalytic activity">
    <reaction evidence="1">
        <text>ATP + protein L-histidine = ADP + protein N-phospho-L-histidine.</text>
        <dbReference type="EC" id="2.7.13.3"/>
    </reaction>
</comment>
<dbReference type="CDD" id="cd16917">
    <property type="entry name" value="HATPase_UhpB-NarQ-NarX-like"/>
    <property type="match status" value="1"/>
</dbReference>
<feature type="transmembrane region" description="Helical" evidence="9">
    <location>
        <begin position="83"/>
        <end position="99"/>
    </location>
</feature>
<evidence type="ECO:0000313" key="13">
    <source>
        <dbReference type="Proteomes" id="UP000184442"/>
    </source>
</evidence>
<name>A0A1M6E3G4_9FIRM</name>
<dbReference type="PANTHER" id="PTHR24421:SF10">
    <property type="entry name" value="NITRATE_NITRITE SENSOR PROTEIN NARQ"/>
    <property type="match status" value="1"/>
</dbReference>
<evidence type="ECO:0000256" key="9">
    <source>
        <dbReference type="SAM" id="Phobius"/>
    </source>
</evidence>
<accession>A0A1M6E3G4</accession>
<evidence type="ECO:0000313" key="12">
    <source>
        <dbReference type="EMBL" id="SHI79920.1"/>
    </source>
</evidence>
<evidence type="ECO:0000256" key="3">
    <source>
        <dbReference type="ARBA" id="ARBA00022553"/>
    </source>
</evidence>
<keyword evidence="9" id="KW-0812">Transmembrane</keyword>
<dbReference type="RefSeq" id="WP_073025508.1">
    <property type="nucleotide sequence ID" value="NZ_FQZS01000008.1"/>
</dbReference>
<dbReference type="GO" id="GO:0005524">
    <property type="term" value="F:ATP binding"/>
    <property type="evidence" value="ECO:0007669"/>
    <property type="project" value="UniProtKB-KW"/>
</dbReference>
<keyword evidence="9" id="KW-0472">Membrane</keyword>
<keyword evidence="6 12" id="KW-0418">Kinase</keyword>
<dbReference type="GO" id="GO:0000155">
    <property type="term" value="F:phosphorelay sensor kinase activity"/>
    <property type="evidence" value="ECO:0007669"/>
    <property type="project" value="InterPro"/>
</dbReference>
<keyword evidence="13" id="KW-1185">Reference proteome</keyword>
<evidence type="ECO:0000256" key="7">
    <source>
        <dbReference type="ARBA" id="ARBA00022840"/>
    </source>
</evidence>
<feature type="domain" description="Histidine kinase/HSP90-like ATPase" evidence="10">
    <location>
        <begin position="273"/>
        <end position="352"/>
    </location>
</feature>
<protein>
    <recommendedName>
        <fullName evidence="2">histidine kinase</fullName>
        <ecNumber evidence="2">2.7.13.3</ecNumber>
    </recommendedName>
</protein>
<evidence type="ECO:0000256" key="6">
    <source>
        <dbReference type="ARBA" id="ARBA00022777"/>
    </source>
</evidence>
<dbReference type="InterPro" id="IPR050482">
    <property type="entry name" value="Sensor_HK_TwoCompSys"/>
</dbReference>
<dbReference type="GO" id="GO:0016020">
    <property type="term" value="C:membrane"/>
    <property type="evidence" value="ECO:0007669"/>
    <property type="project" value="InterPro"/>
</dbReference>
<keyword evidence="4" id="KW-0808">Transferase</keyword>
<dbReference type="GO" id="GO:0046983">
    <property type="term" value="F:protein dimerization activity"/>
    <property type="evidence" value="ECO:0007669"/>
    <property type="project" value="InterPro"/>
</dbReference>
<keyword evidence="5" id="KW-0547">Nucleotide-binding</keyword>
<feature type="domain" description="Signal transduction histidine kinase subgroup 3 dimerisation and phosphoacceptor" evidence="11">
    <location>
        <begin position="167"/>
        <end position="233"/>
    </location>
</feature>
<dbReference type="SUPFAM" id="SSF55874">
    <property type="entry name" value="ATPase domain of HSP90 chaperone/DNA topoisomerase II/histidine kinase"/>
    <property type="match status" value="1"/>
</dbReference>
<dbReference type="PANTHER" id="PTHR24421">
    <property type="entry name" value="NITRATE/NITRITE SENSOR PROTEIN NARX-RELATED"/>
    <property type="match status" value="1"/>
</dbReference>
<evidence type="ECO:0000256" key="4">
    <source>
        <dbReference type="ARBA" id="ARBA00022679"/>
    </source>
</evidence>
<dbReference type="EMBL" id="FQZS01000008">
    <property type="protein sequence ID" value="SHI79920.1"/>
    <property type="molecule type" value="Genomic_DNA"/>
</dbReference>
<dbReference type="Gene3D" id="3.30.565.10">
    <property type="entry name" value="Histidine kinase-like ATPase, C-terminal domain"/>
    <property type="match status" value="1"/>
</dbReference>
<dbReference type="InterPro" id="IPR011712">
    <property type="entry name" value="Sig_transdc_His_kin_sub3_dim/P"/>
</dbReference>
<feature type="transmembrane region" description="Helical" evidence="9">
    <location>
        <begin position="7"/>
        <end position="36"/>
    </location>
</feature>
<dbReference type="STRING" id="1122184.SAMN02745176_01390"/>
<dbReference type="OrthoDB" id="9781904at2"/>
<evidence type="ECO:0000259" key="11">
    <source>
        <dbReference type="Pfam" id="PF07730"/>
    </source>
</evidence>
<dbReference type="AlphaFoldDB" id="A0A1M6E3G4"/>
<dbReference type="InterPro" id="IPR036890">
    <property type="entry name" value="HATPase_C_sf"/>
</dbReference>
<dbReference type="EC" id="2.7.13.3" evidence="2"/>
<gene>
    <name evidence="12" type="ORF">SAMN02745176_01390</name>
</gene>
<evidence type="ECO:0000259" key="10">
    <source>
        <dbReference type="Pfam" id="PF02518"/>
    </source>
</evidence>
<keyword evidence="8" id="KW-0902">Two-component regulatory system</keyword>
<evidence type="ECO:0000256" key="2">
    <source>
        <dbReference type="ARBA" id="ARBA00012438"/>
    </source>
</evidence>
<evidence type="ECO:0000256" key="1">
    <source>
        <dbReference type="ARBA" id="ARBA00000085"/>
    </source>
</evidence>
<proteinExistence type="predicted"/>
<sequence length="365" mass="41667">MKCIIKILLFSYVITMKIIAGSPGFIEISLLLIIIASNVYRDMYKNSMALMIGEAAVILYLSYMEATYIYIYPIMVYDLIQSGYLNISGLLIIPGIIFLEAKSMATYLLLMILCGYFSYISNRIKARERLYREAYDNERRLRYELEKIRAEMLNASKNIEHLAELRERNRIAREIHDSVGHSLAGIMMQLEASYKIWDKDRHKSRELLQNSIKGLSEAIVTLRETVHNIRPKEAMGLEYIENIIKNFNYCAVEFSKKGDMALLKPNHIEIFGQNVKEAFTNILKHSEATKVTIILEANNNYTRLHIKDNGRGCKNIREGLGISGMRERMKYAGGMLSVNGDDGFNIVCIIPMDDGGGIIESANSR</sequence>
<keyword evidence="9" id="KW-1133">Transmembrane helix</keyword>
<feature type="transmembrane region" description="Helical" evidence="9">
    <location>
        <begin position="105"/>
        <end position="122"/>
    </location>
</feature>
<keyword evidence="7" id="KW-0067">ATP-binding</keyword>
<dbReference type="Pfam" id="PF02518">
    <property type="entry name" value="HATPase_c"/>
    <property type="match status" value="1"/>
</dbReference>
<reference evidence="12 13" key="1">
    <citation type="submission" date="2016-11" db="EMBL/GenBank/DDBJ databases">
        <authorList>
            <person name="Jaros S."/>
            <person name="Januszkiewicz K."/>
            <person name="Wedrychowicz H."/>
        </authorList>
    </citation>
    <scope>NUCLEOTIDE SEQUENCE [LARGE SCALE GENOMIC DNA]</scope>
    <source>
        <strain evidence="12 13">DSM 19022</strain>
    </source>
</reference>
<organism evidence="12 13">
    <name type="scientific">Lutispora thermophila DSM 19022</name>
    <dbReference type="NCBI Taxonomy" id="1122184"/>
    <lineage>
        <taxon>Bacteria</taxon>
        <taxon>Bacillati</taxon>
        <taxon>Bacillota</taxon>
        <taxon>Clostridia</taxon>
        <taxon>Lutisporales</taxon>
        <taxon>Lutisporaceae</taxon>
        <taxon>Lutispora</taxon>
    </lineage>
</organism>
<dbReference type="InterPro" id="IPR003594">
    <property type="entry name" value="HATPase_dom"/>
</dbReference>
<evidence type="ECO:0000256" key="5">
    <source>
        <dbReference type="ARBA" id="ARBA00022741"/>
    </source>
</evidence>